<dbReference type="Gene3D" id="3.90.1150.10">
    <property type="entry name" value="Aspartate Aminotransferase, domain 1"/>
    <property type="match status" value="1"/>
</dbReference>
<evidence type="ECO:0000313" key="14">
    <source>
        <dbReference type="Proteomes" id="UP000292639"/>
    </source>
</evidence>
<dbReference type="SUPFAM" id="SSF55729">
    <property type="entry name" value="Acyl-CoA N-acyltransferases (Nat)"/>
    <property type="match status" value="1"/>
</dbReference>
<comment type="catalytic activity">
    <reaction evidence="11">
        <text>L-2,4-diaminobutanoate + acetyl-CoA = (2S)-4-acetamido-2-aminobutanoate + CoA + H(+)</text>
        <dbReference type="Rhea" id="RHEA:16901"/>
        <dbReference type="ChEBI" id="CHEBI:15378"/>
        <dbReference type="ChEBI" id="CHEBI:57287"/>
        <dbReference type="ChEBI" id="CHEBI:57288"/>
        <dbReference type="ChEBI" id="CHEBI:58761"/>
        <dbReference type="ChEBI" id="CHEBI:58929"/>
        <dbReference type="EC" id="2.3.1.178"/>
    </reaction>
</comment>
<evidence type="ECO:0000256" key="5">
    <source>
        <dbReference type="ARBA" id="ARBA00012355"/>
    </source>
</evidence>
<dbReference type="NCBIfam" id="TIGR00709">
    <property type="entry name" value="dat"/>
    <property type="match status" value="1"/>
</dbReference>
<gene>
    <name evidence="13" type="ORF">DNJ96_02240</name>
</gene>
<dbReference type="NCBIfam" id="NF006733">
    <property type="entry name" value="PRK09264.1"/>
    <property type="match status" value="1"/>
</dbReference>
<dbReference type="InterPro" id="IPR016181">
    <property type="entry name" value="Acyl_CoA_acyltransferase"/>
</dbReference>
<dbReference type="NCBIfam" id="TIGR02407">
    <property type="entry name" value="ectoine_ectB"/>
    <property type="match status" value="1"/>
</dbReference>
<dbReference type="InterPro" id="IPR000182">
    <property type="entry name" value="GNAT_dom"/>
</dbReference>
<dbReference type="PANTHER" id="PTHR43552">
    <property type="entry name" value="DIAMINOBUTYRATE--2-OXOGLUTARATE AMINOTRANSFERASE"/>
    <property type="match status" value="1"/>
</dbReference>
<dbReference type="Pfam" id="PF00583">
    <property type="entry name" value="Acetyltransf_1"/>
    <property type="match status" value="1"/>
</dbReference>
<evidence type="ECO:0000256" key="4">
    <source>
        <dbReference type="ARBA" id="ARBA00010712"/>
    </source>
</evidence>
<evidence type="ECO:0000256" key="2">
    <source>
        <dbReference type="ARBA" id="ARBA00004978"/>
    </source>
</evidence>
<accession>A0A4V2KDF3</accession>
<evidence type="ECO:0000256" key="9">
    <source>
        <dbReference type="ARBA" id="ARBA00022898"/>
    </source>
</evidence>
<keyword evidence="9" id="KW-0663">Pyridoxal phosphate</keyword>
<sequence length="598" mass="64981">MSFVQVTLRRPNDGDGYNLHRLVARCQPLDTNSVYCNLLQCTDFSDTSIAAENAQGQLVGFISGYRPPSRSDTLFVWQVAVDATMRGQGLALRMLLGLVERCAEQGVRYLETTISPDNGASQALFRKAFARLGIDCQTRVLFSRAAHFDGRHEDEVLYRAGPFAATARYQGADMNVFELNESSVRSYCRSFPVVFKQARGAELITRDGKHYIDFLAGAGTLNYGHNHPVLKQALLDYIAGDGLAHGLDMYSEAKERFLETFNRLILEPRGMGDYLMQFTGPTGSNAVEAALKLARKVTGRSNVISFTNGFHGCSIGSLAATGNQHHRGAAGISLSDISRMPYANYFGDKADTIGMIDKLLADPSSGIDKPAAVIVEVLQGEGGLNAASAEWMRKLEKLCRKHDMLLIVDDIQAGCGRTGSFFSFEGMGIQPDMITLSKSLSGFGVPFAMVVLRKELDQWQPGEHNGTFRGNNHAFVTAAAALEHFWRDDGFARSVLAKGQRIADGMARIVRRHGPGSLSVKGRGMMLGIRCPDGEIASAICRHAFDNGLVIETSGPHGEVVKCLCPLVISDEQIDQALGILDKAFAAVLSNLPAEKAS</sequence>
<evidence type="ECO:0000313" key="13">
    <source>
        <dbReference type="EMBL" id="TBU99147.1"/>
    </source>
</evidence>
<dbReference type="Gene3D" id="3.40.630.30">
    <property type="match status" value="1"/>
</dbReference>
<dbReference type="InterPro" id="IPR012772">
    <property type="entry name" value="Ectoine_EctA"/>
</dbReference>
<evidence type="ECO:0000256" key="10">
    <source>
        <dbReference type="ARBA" id="ARBA00023315"/>
    </source>
</evidence>
<comment type="pathway">
    <text evidence="2">Amine and polyamine biosynthesis; ectoine biosynthesis; L-ectoine from L-aspartate 4-semialdehyde: step 2/3.</text>
</comment>
<dbReference type="GO" id="GO:0047307">
    <property type="term" value="F:diaminobutyrate-pyruvate transaminase activity"/>
    <property type="evidence" value="ECO:0007669"/>
    <property type="project" value="InterPro"/>
</dbReference>
<dbReference type="CDD" id="cd04301">
    <property type="entry name" value="NAT_SF"/>
    <property type="match status" value="1"/>
</dbReference>
<keyword evidence="14" id="KW-1185">Reference proteome</keyword>
<dbReference type="SUPFAM" id="SSF53383">
    <property type="entry name" value="PLP-dependent transferases"/>
    <property type="match status" value="1"/>
</dbReference>
<protein>
    <recommendedName>
        <fullName evidence="6">L-2,4-diaminobutyric acid acetyltransferase</fullName>
        <ecNumber evidence="5">2.3.1.178</ecNumber>
    </recommendedName>
</protein>
<comment type="caution">
    <text evidence="13">The sequence shown here is derived from an EMBL/GenBank/DDBJ whole genome shotgun (WGS) entry which is preliminary data.</text>
</comment>
<dbReference type="CDD" id="cd00610">
    <property type="entry name" value="OAT_like"/>
    <property type="match status" value="1"/>
</dbReference>
<dbReference type="PROSITE" id="PS00600">
    <property type="entry name" value="AA_TRANSFER_CLASS_3"/>
    <property type="match status" value="1"/>
</dbReference>
<dbReference type="EC" id="2.3.1.178" evidence="5"/>
<comment type="cofactor">
    <cofactor evidence="1">
        <name>pyridoxal 5'-phosphate</name>
        <dbReference type="ChEBI" id="CHEBI:597326"/>
    </cofactor>
</comment>
<dbReference type="InterPro" id="IPR049704">
    <property type="entry name" value="Aminotrans_3_PPA_site"/>
</dbReference>
<keyword evidence="8 13" id="KW-0808">Transferase</keyword>
<evidence type="ECO:0000256" key="6">
    <source>
        <dbReference type="ARBA" id="ARBA00017935"/>
    </source>
</evidence>
<dbReference type="EMBL" id="QJUP01000002">
    <property type="protein sequence ID" value="TBU99147.1"/>
    <property type="molecule type" value="Genomic_DNA"/>
</dbReference>
<evidence type="ECO:0000259" key="12">
    <source>
        <dbReference type="PROSITE" id="PS51186"/>
    </source>
</evidence>
<dbReference type="Gene3D" id="3.40.640.10">
    <property type="entry name" value="Type I PLP-dependent aspartate aminotransferase-like (Major domain)"/>
    <property type="match status" value="1"/>
</dbReference>
<dbReference type="NCBIfam" id="TIGR02406">
    <property type="entry name" value="ectoine_EctA"/>
    <property type="match status" value="1"/>
</dbReference>
<dbReference type="GO" id="GO:0030170">
    <property type="term" value="F:pyridoxal phosphate binding"/>
    <property type="evidence" value="ECO:0007669"/>
    <property type="project" value="InterPro"/>
</dbReference>
<keyword evidence="7 13" id="KW-0032">Aminotransferase</keyword>
<evidence type="ECO:0000256" key="7">
    <source>
        <dbReference type="ARBA" id="ARBA00022576"/>
    </source>
</evidence>
<proteinExistence type="inferred from homology"/>
<dbReference type="InterPro" id="IPR005814">
    <property type="entry name" value="Aminotrans_3"/>
</dbReference>
<comment type="similarity">
    <text evidence="4">Belongs to the acetyltransferase family. EctA subfamily.</text>
</comment>
<name>A0A4V2KDF3_9GAMM</name>
<dbReference type="Pfam" id="PF00202">
    <property type="entry name" value="Aminotran_3"/>
    <property type="match status" value="1"/>
</dbReference>
<dbReference type="InterPro" id="IPR015421">
    <property type="entry name" value="PyrdxlP-dep_Trfase_major"/>
</dbReference>
<dbReference type="PROSITE" id="PS51186">
    <property type="entry name" value="GNAT"/>
    <property type="match status" value="1"/>
</dbReference>
<evidence type="ECO:0000256" key="8">
    <source>
        <dbReference type="ARBA" id="ARBA00022679"/>
    </source>
</evidence>
<dbReference type="InterPro" id="IPR015424">
    <property type="entry name" value="PyrdxlP-dep_Trfase"/>
</dbReference>
<evidence type="ECO:0000256" key="3">
    <source>
        <dbReference type="ARBA" id="ARBA00008954"/>
    </source>
</evidence>
<dbReference type="GO" id="GO:0019491">
    <property type="term" value="P:ectoine biosynthetic process"/>
    <property type="evidence" value="ECO:0007669"/>
    <property type="project" value="UniProtKB-UniPathway"/>
</dbReference>
<organism evidence="13 14">
    <name type="scientific">Stutzerimonas kirkiae</name>
    <dbReference type="NCBI Taxonomy" id="2211392"/>
    <lineage>
        <taxon>Bacteria</taxon>
        <taxon>Pseudomonadati</taxon>
        <taxon>Pseudomonadota</taxon>
        <taxon>Gammaproteobacteria</taxon>
        <taxon>Pseudomonadales</taxon>
        <taxon>Pseudomonadaceae</taxon>
        <taxon>Stutzerimonas</taxon>
    </lineage>
</organism>
<dbReference type="Proteomes" id="UP000292639">
    <property type="component" value="Unassembled WGS sequence"/>
</dbReference>
<dbReference type="InterPro" id="IPR012773">
    <property type="entry name" value="Ectoine_EctB"/>
</dbReference>
<evidence type="ECO:0000256" key="1">
    <source>
        <dbReference type="ARBA" id="ARBA00001933"/>
    </source>
</evidence>
<evidence type="ECO:0000256" key="11">
    <source>
        <dbReference type="ARBA" id="ARBA00048924"/>
    </source>
</evidence>
<comment type="similarity">
    <text evidence="3">Belongs to the class-III pyridoxal-phosphate-dependent aminotransferase family.</text>
</comment>
<dbReference type="GO" id="GO:0033816">
    <property type="term" value="F:diaminobutyrate acetyltransferase activity"/>
    <property type="evidence" value="ECO:0007669"/>
    <property type="project" value="UniProtKB-EC"/>
</dbReference>
<reference evidence="13 14" key="1">
    <citation type="submission" date="2018-06" db="EMBL/GenBank/DDBJ databases">
        <title>Three novel Pseudomonas species isolated from symptomatic oak.</title>
        <authorList>
            <person name="Bueno-Gonzalez V."/>
            <person name="Brady C."/>
        </authorList>
    </citation>
    <scope>NUCLEOTIDE SEQUENCE [LARGE SCALE GENOMIC DNA]</scope>
    <source>
        <strain evidence="13 14">P17C</strain>
    </source>
</reference>
<keyword evidence="10" id="KW-0012">Acyltransferase</keyword>
<dbReference type="PANTHER" id="PTHR43552:SF2">
    <property type="entry name" value="DIAMINOBUTYRATE--2-OXOGLUTARATE TRANSAMINASE"/>
    <property type="match status" value="1"/>
</dbReference>
<dbReference type="UniPathway" id="UPA00067">
    <property type="reaction ID" value="UER00122"/>
</dbReference>
<dbReference type="InterPro" id="IPR015422">
    <property type="entry name" value="PyrdxlP-dep_Trfase_small"/>
</dbReference>
<dbReference type="InterPro" id="IPR004637">
    <property type="entry name" value="Dat"/>
</dbReference>
<feature type="domain" description="N-acetyltransferase" evidence="12">
    <location>
        <begin position="6"/>
        <end position="168"/>
    </location>
</feature>
<dbReference type="AlphaFoldDB" id="A0A4V2KDF3"/>